<evidence type="ECO:0000256" key="13">
    <source>
        <dbReference type="SAM" id="SignalP"/>
    </source>
</evidence>
<dbReference type="Pfam" id="PF00057">
    <property type="entry name" value="Ldl_recept_a"/>
    <property type="match status" value="1"/>
</dbReference>
<dbReference type="SUPFAM" id="SSF57424">
    <property type="entry name" value="LDL receptor-like module"/>
    <property type="match status" value="1"/>
</dbReference>
<dbReference type="KEGG" id="isc:8035890"/>
<feature type="chain" id="PRO_5020033153" evidence="13">
    <location>
        <begin position="27"/>
        <end position="431"/>
    </location>
</feature>
<feature type="region of interest" description="Disordered" evidence="11">
    <location>
        <begin position="356"/>
        <end position="431"/>
    </location>
</feature>
<keyword evidence="9" id="KW-0325">Glycoprotein</keyword>
<dbReference type="InterPro" id="IPR002172">
    <property type="entry name" value="LDrepeatLR_classA_rpt"/>
</dbReference>
<dbReference type="InterPro" id="IPR013098">
    <property type="entry name" value="Ig_I-set"/>
</dbReference>
<dbReference type="GeneID" id="8035890"/>
<keyword evidence="15" id="KW-0675">Receptor</keyword>
<feature type="domain" description="Ig-like" evidence="14">
    <location>
        <begin position="30"/>
        <end position="119"/>
    </location>
</feature>
<dbReference type="Pfam" id="PF07679">
    <property type="entry name" value="I-set"/>
    <property type="match status" value="1"/>
</dbReference>
<dbReference type="InterPro" id="IPR036179">
    <property type="entry name" value="Ig-like_dom_sf"/>
</dbReference>
<evidence type="ECO:0000256" key="11">
    <source>
        <dbReference type="SAM" id="MobiDB-lite"/>
    </source>
</evidence>
<evidence type="ECO:0000256" key="3">
    <source>
        <dbReference type="ARBA" id="ARBA00022692"/>
    </source>
</evidence>
<dbReference type="AlphaFoldDB" id="A0A4D5RNK3"/>
<dbReference type="RefSeq" id="XP_029823493.1">
    <property type="nucleotide sequence ID" value="XM_029967633.4"/>
</dbReference>
<protein>
    <submittedName>
        <fullName evidence="15">Putative very low density lipoprotein receptor</fullName>
    </submittedName>
</protein>
<feature type="disulfide bond" evidence="10">
    <location>
        <begin position="140"/>
        <end position="158"/>
    </location>
</feature>
<dbReference type="PROSITE" id="PS01209">
    <property type="entry name" value="LDLRA_1"/>
    <property type="match status" value="1"/>
</dbReference>
<keyword evidence="6 12" id="KW-1133">Transmembrane helix</keyword>
<dbReference type="VEuPathDB" id="VectorBase:ISCW021767"/>
<feature type="disulfide bond" evidence="10">
    <location>
        <begin position="133"/>
        <end position="145"/>
    </location>
</feature>
<dbReference type="GO" id="GO:0016192">
    <property type="term" value="P:vesicle-mediated transport"/>
    <property type="evidence" value="ECO:0007669"/>
    <property type="project" value="UniProtKB-ARBA"/>
</dbReference>
<dbReference type="PROSITE" id="PS50835">
    <property type="entry name" value="IG_LIKE"/>
    <property type="match status" value="1"/>
</dbReference>
<dbReference type="PANTHER" id="PTHR24270">
    <property type="entry name" value="LOW-DENSITY LIPOPROTEIN RECEPTOR-RELATED"/>
    <property type="match status" value="1"/>
</dbReference>
<dbReference type="SMART" id="SM00409">
    <property type="entry name" value="IG"/>
    <property type="match status" value="1"/>
</dbReference>
<dbReference type="Gene3D" id="2.60.40.10">
    <property type="entry name" value="Immunoglobulins"/>
    <property type="match status" value="1"/>
</dbReference>
<reference evidence="15" key="1">
    <citation type="submission" date="2019-04" db="EMBL/GenBank/DDBJ databases">
        <title>An insight into the mialome of Ixodes scapularis.</title>
        <authorList>
            <person name="Ribeiro J.M."/>
            <person name="Mather T.N."/>
            <person name="Karim S."/>
        </authorList>
    </citation>
    <scope>NUCLEOTIDE SEQUENCE</scope>
</reference>
<evidence type="ECO:0000256" key="7">
    <source>
        <dbReference type="ARBA" id="ARBA00023136"/>
    </source>
</evidence>
<dbReference type="OrthoDB" id="2019384at2759"/>
<dbReference type="VEuPathDB" id="VectorBase:ISCP_000061"/>
<dbReference type="EMBL" id="GHJT01003736">
    <property type="protein sequence ID" value="MOY37707.1"/>
    <property type="molecule type" value="Transcribed_RNA"/>
</dbReference>
<name>A0A4D5RNK3_IXOSC</name>
<dbReference type="InterPro" id="IPR003598">
    <property type="entry name" value="Ig_sub2"/>
</dbReference>
<keyword evidence="3 12" id="KW-0812">Transmembrane</keyword>
<evidence type="ECO:0000259" key="14">
    <source>
        <dbReference type="PROSITE" id="PS50835"/>
    </source>
</evidence>
<dbReference type="SUPFAM" id="SSF48726">
    <property type="entry name" value="Immunoglobulin"/>
    <property type="match status" value="1"/>
</dbReference>
<dbReference type="VEuPathDB" id="VectorBase:ISCI021767"/>
<comment type="caution">
    <text evidence="10">Lacks conserved residue(s) required for the propagation of feature annotation.</text>
</comment>
<keyword evidence="4 13" id="KW-0732">Signal</keyword>
<dbReference type="OMA" id="DEAPKHC"/>
<dbReference type="PANTHER" id="PTHR24270:SF61">
    <property type="entry name" value="EGF-LIKE DOMAIN-CONTAINING PROTEIN"/>
    <property type="match status" value="1"/>
</dbReference>
<keyword evidence="7 12" id="KW-0472">Membrane</keyword>
<evidence type="ECO:0000256" key="6">
    <source>
        <dbReference type="ARBA" id="ARBA00022989"/>
    </source>
</evidence>
<keyword evidence="5" id="KW-0677">Repeat</keyword>
<feature type="transmembrane region" description="Helical" evidence="12">
    <location>
        <begin position="242"/>
        <end position="264"/>
    </location>
</feature>
<evidence type="ECO:0000313" key="15">
    <source>
        <dbReference type="EMBL" id="MOY37707.1"/>
    </source>
</evidence>
<dbReference type="InterPro" id="IPR050685">
    <property type="entry name" value="LDLR"/>
</dbReference>
<evidence type="ECO:0000256" key="12">
    <source>
        <dbReference type="SAM" id="Phobius"/>
    </source>
</evidence>
<dbReference type="GO" id="GO:0012505">
    <property type="term" value="C:endomembrane system"/>
    <property type="evidence" value="ECO:0007669"/>
    <property type="project" value="UniProtKB-SubCell"/>
</dbReference>
<dbReference type="CDD" id="cd00112">
    <property type="entry name" value="LDLa"/>
    <property type="match status" value="1"/>
</dbReference>
<proteinExistence type="predicted"/>
<dbReference type="Gene3D" id="4.10.400.10">
    <property type="entry name" value="Low-density Lipoprotein Receptor"/>
    <property type="match status" value="1"/>
</dbReference>
<dbReference type="GO" id="GO:0016020">
    <property type="term" value="C:membrane"/>
    <property type="evidence" value="ECO:0007669"/>
    <property type="project" value="UniProtKB-SubCell"/>
</dbReference>
<evidence type="ECO:0000256" key="2">
    <source>
        <dbReference type="ARBA" id="ARBA00004308"/>
    </source>
</evidence>
<evidence type="ECO:0000256" key="5">
    <source>
        <dbReference type="ARBA" id="ARBA00022737"/>
    </source>
</evidence>
<feature type="compositionally biased region" description="Pro residues" evidence="11">
    <location>
        <begin position="356"/>
        <end position="369"/>
    </location>
</feature>
<dbReference type="CDD" id="cd00096">
    <property type="entry name" value="Ig"/>
    <property type="match status" value="1"/>
</dbReference>
<dbReference type="PROSITE" id="PS50068">
    <property type="entry name" value="LDLRA_2"/>
    <property type="match status" value="1"/>
</dbReference>
<dbReference type="SMART" id="SM00192">
    <property type="entry name" value="LDLa"/>
    <property type="match status" value="1"/>
</dbReference>
<dbReference type="FunFam" id="4.10.400.10:FF:000034">
    <property type="entry name" value="Low-density lipoprotein receptor-related protein 2"/>
    <property type="match status" value="1"/>
</dbReference>
<organism evidence="15">
    <name type="scientific">Ixodes scapularis</name>
    <name type="common">Black-legged tick</name>
    <name type="synonym">Deer tick</name>
    <dbReference type="NCBI Taxonomy" id="6945"/>
    <lineage>
        <taxon>Eukaryota</taxon>
        <taxon>Metazoa</taxon>
        <taxon>Ecdysozoa</taxon>
        <taxon>Arthropoda</taxon>
        <taxon>Chelicerata</taxon>
        <taxon>Arachnida</taxon>
        <taxon>Acari</taxon>
        <taxon>Parasitiformes</taxon>
        <taxon>Ixodida</taxon>
        <taxon>Ixodoidea</taxon>
        <taxon>Ixodidae</taxon>
        <taxon>Ixodinae</taxon>
        <taxon>Ixodes</taxon>
    </lineage>
</organism>
<keyword evidence="8 10" id="KW-1015">Disulfide bond</keyword>
<keyword evidence="15" id="KW-0449">Lipoprotein</keyword>
<feature type="signal peptide" evidence="13">
    <location>
        <begin position="1"/>
        <end position="26"/>
    </location>
</feature>
<comment type="subcellular location">
    <subcellularLocation>
        <location evidence="2">Endomembrane system</location>
    </subcellularLocation>
    <subcellularLocation>
        <location evidence="1">Membrane</location>
        <topology evidence="1">Single-pass membrane protein</topology>
    </subcellularLocation>
</comment>
<dbReference type="InterPro" id="IPR023415">
    <property type="entry name" value="LDLR_class-A_CS"/>
</dbReference>
<dbReference type="InterPro" id="IPR036055">
    <property type="entry name" value="LDL_receptor-like_sf"/>
</dbReference>
<dbReference type="InterPro" id="IPR007110">
    <property type="entry name" value="Ig-like_dom"/>
</dbReference>
<dbReference type="InterPro" id="IPR013783">
    <property type="entry name" value="Ig-like_fold"/>
</dbReference>
<evidence type="ECO:0000256" key="10">
    <source>
        <dbReference type="PROSITE-ProRule" id="PRU00124"/>
    </source>
</evidence>
<sequence>MDVFSSFREFLALFVFLGVLRESAESEGNQQVITVPSGRVTRRVGEDLNLTCKIASDKTFSMMWMMPQDPELQVHRIKKEDRPNEQSVTIYHLEEADTGVYTCVAQHRDTVFKKRVFVSVSVQPVSPGRKLPCFEHSFVCGNGLCIPRRYTCDGRMDCPDGTDEAPGTCGTDPCEDKVLCEDGRCLPRATCCDPATQLGCRLTYMLPCCRKYLASVANASVGIVLVPHQHFGPGVEYLQSSVYTVVSCAVVFILVATVMVAAICRIHMRRSVMATAFRPPRCLPWCRQLHPPATTVGFPGGQPPLPQLPCPHLSGSGPDLRTVTCAHGSYVVASYSTGAPGEAKVHFFPHLPPRPPKYSPLAEGPPPPYRSTDDLSAKPGRRRPVEEPPSFGEASPVSTRREDDEAECLLPPYAEVSSPPPAAEGARRAST</sequence>
<evidence type="ECO:0000256" key="1">
    <source>
        <dbReference type="ARBA" id="ARBA00004167"/>
    </source>
</evidence>
<dbReference type="InterPro" id="IPR003599">
    <property type="entry name" value="Ig_sub"/>
</dbReference>
<evidence type="ECO:0000256" key="8">
    <source>
        <dbReference type="ARBA" id="ARBA00023157"/>
    </source>
</evidence>
<evidence type="ECO:0000256" key="9">
    <source>
        <dbReference type="ARBA" id="ARBA00023180"/>
    </source>
</evidence>
<evidence type="ECO:0000256" key="4">
    <source>
        <dbReference type="ARBA" id="ARBA00022729"/>
    </source>
</evidence>
<dbReference type="SMART" id="SM00408">
    <property type="entry name" value="IGc2"/>
    <property type="match status" value="1"/>
</dbReference>
<accession>A0A4D5RNK3</accession>